<accession>A0A916NFV6</accession>
<protein>
    <recommendedName>
        <fullName evidence="3">Mor transcription activator domain-containing protein</fullName>
    </recommendedName>
</protein>
<evidence type="ECO:0000313" key="2">
    <source>
        <dbReference type="Proteomes" id="UP000693672"/>
    </source>
</evidence>
<evidence type="ECO:0008006" key="3">
    <source>
        <dbReference type="Google" id="ProtNLM"/>
    </source>
</evidence>
<dbReference type="InterPro" id="IPR049739">
    <property type="entry name" value="YraL-like"/>
</dbReference>
<comment type="caution">
    <text evidence="1">The sequence shown here is derived from an EMBL/GenBank/DDBJ whole genome shotgun (WGS) entry which is preliminary data.</text>
</comment>
<proteinExistence type="predicted"/>
<reference evidence="1" key="1">
    <citation type="submission" date="2021-06" db="EMBL/GenBank/DDBJ databases">
        <authorList>
            <person name="Criscuolo A."/>
        </authorList>
    </citation>
    <scope>NUCLEOTIDE SEQUENCE</scope>
    <source>
        <strain evidence="1">CIP111600</strain>
    </source>
</reference>
<name>A0A916NFV6_9BACL</name>
<organism evidence="1 2">
    <name type="scientific">Paenibacillus solanacearum</name>
    <dbReference type="NCBI Taxonomy" id="2048548"/>
    <lineage>
        <taxon>Bacteria</taxon>
        <taxon>Bacillati</taxon>
        <taxon>Bacillota</taxon>
        <taxon>Bacilli</taxon>
        <taxon>Bacillales</taxon>
        <taxon>Paenibacillaceae</taxon>
        <taxon>Paenibacillus</taxon>
    </lineage>
</organism>
<dbReference type="PANTHER" id="PTHR37812:SF1">
    <property type="entry name" value="MU-LIKE PROPHAGE FLUMU PROTEIN C"/>
    <property type="match status" value="1"/>
</dbReference>
<dbReference type="RefSeq" id="WP_218090223.1">
    <property type="nucleotide sequence ID" value="NZ_CAJVAS010000001.1"/>
</dbReference>
<gene>
    <name evidence="1" type="ORF">PAESOLCIP111_00414</name>
</gene>
<dbReference type="InterPro" id="IPR052411">
    <property type="entry name" value="c-mor_Regulatory_Protein"/>
</dbReference>
<dbReference type="AlphaFoldDB" id="A0A916NFV6"/>
<evidence type="ECO:0000313" key="1">
    <source>
        <dbReference type="EMBL" id="CAG7600630.1"/>
    </source>
</evidence>
<dbReference type="Proteomes" id="UP000693672">
    <property type="component" value="Unassembled WGS sequence"/>
</dbReference>
<dbReference type="NCBIfam" id="NF040785">
    <property type="entry name" value="CD3324_fam"/>
    <property type="match status" value="1"/>
</dbReference>
<sequence length="89" mass="10004">MKYVSADILPEALLKEVQQYIHGAMMYVPKPEGTRRKGWGEASGSRAHIAQRNNDIRAGFSQGVSIAALSERYYLSSDSIKKIVYSKRK</sequence>
<keyword evidence="2" id="KW-1185">Reference proteome</keyword>
<dbReference type="PANTHER" id="PTHR37812">
    <property type="entry name" value="MU-LIKE PROPHAGE FLUMU PROTEIN C"/>
    <property type="match status" value="1"/>
</dbReference>
<dbReference type="EMBL" id="CAJVAS010000001">
    <property type="protein sequence ID" value="CAG7600630.1"/>
    <property type="molecule type" value="Genomic_DNA"/>
</dbReference>